<feature type="chain" id="PRO_5042036667" evidence="1">
    <location>
        <begin position="16"/>
        <end position="369"/>
    </location>
</feature>
<dbReference type="SUPFAM" id="SSF53474">
    <property type="entry name" value="alpha/beta-Hydrolases"/>
    <property type="match status" value="1"/>
</dbReference>
<protein>
    <submittedName>
        <fullName evidence="4">Fungal lipase-like domain-containing protein</fullName>
    </submittedName>
</protein>
<evidence type="ECO:0000259" key="2">
    <source>
        <dbReference type="Pfam" id="PF01764"/>
    </source>
</evidence>
<dbReference type="Gene3D" id="3.40.50.1820">
    <property type="entry name" value="alpha/beta hydrolase"/>
    <property type="match status" value="1"/>
</dbReference>
<dbReference type="CDD" id="cd00519">
    <property type="entry name" value="Lipase_3"/>
    <property type="match status" value="1"/>
</dbReference>
<feature type="signal peptide" evidence="1">
    <location>
        <begin position="1"/>
        <end position="15"/>
    </location>
</feature>
<evidence type="ECO:0000313" key="3">
    <source>
        <dbReference type="Proteomes" id="UP000887575"/>
    </source>
</evidence>
<dbReference type="Pfam" id="PF01764">
    <property type="entry name" value="Lipase_3"/>
    <property type="match status" value="1"/>
</dbReference>
<dbReference type="Proteomes" id="UP000887575">
    <property type="component" value="Unassembled WGS sequence"/>
</dbReference>
<evidence type="ECO:0000256" key="1">
    <source>
        <dbReference type="SAM" id="SignalP"/>
    </source>
</evidence>
<reference evidence="4" key="1">
    <citation type="submission" date="2024-02" db="UniProtKB">
        <authorList>
            <consortium name="WormBaseParasite"/>
        </authorList>
    </citation>
    <scope>IDENTIFICATION</scope>
</reference>
<evidence type="ECO:0000313" key="4">
    <source>
        <dbReference type="WBParaSite" id="MBELARI_LOCUS15684"/>
    </source>
</evidence>
<accession>A0AAF3ENX8</accession>
<keyword evidence="1" id="KW-0732">Signal</keyword>
<proteinExistence type="predicted"/>
<name>A0AAF3ENX8_9BILA</name>
<dbReference type="GO" id="GO:0006629">
    <property type="term" value="P:lipid metabolic process"/>
    <property type="evidence" value="ECO:0007669"/>
    <property type="project" value="InterPro"/>
</dbReference>
<dbReference type="InterPro" id="IPR002921">
    <property type="entry name" value="Fungal_lipase-type"/>
</dbReference>
<dbReference type="InterPro" id="IPR029058">
    <property type="entry name" value="AB_hydrolase_fold"/>
</dbReference>
<dbReference type="PANTHER" id="PTHR45908:SF15">
    <property type="entry name" value="FUNGAL LIPASE-LIKE DOMAIN-CONTAINING PROTEIN"/>
    <property type="match status" value="1"/>
</dbReference>
<dbReference type="AlphaFoldDB" id="A0AAF3ENX8"/>
<sequence length="369" mass="41755">MKLIFLIPLLALVNGENVAVCKASTDCASCSESYIHVFGFKENCRWCVESQTCGGPLSCPFGKPVVQRESFRCPVKFPTTKGKRYTDRLGRSLFAVALSVRDANATECLLNSRPDINHVKTYEVECDQSHNMCSGLLAVSEEAKAIYVAYKGHSLDKQLFTEFVHSLVAQLGAWEKFENGTGVITYFHQAWNRLFIDGGMKKDLMEMKKKFPNYRIWLTGHSLGGSLASMTALHLVVNKLVEPSRVRLVTFGEPRTGNVAFAKAIENNIEFRYRIVKRNDFVTNIPGSLDPNGLMVTNAVFDRQPLFYRFLVHYDNNMEKNDGYKICEMSDDHGCRNLALAADFNDHITYFGIKHDEFLAQRCKKDLLI</sequence>
<keyword evidence="3" id="KW-1185">Reference proteome</keyword>
<organism evidence="3 4">
    <name type="scientific">Mesorhabditis belari</name>
    <dbReference type="NCBI Taxonomy" id="2138241"/>
    <lineage>
        <taxon>Eukaryota</taxon>
        <taxon>Metazoa</taxon>
        <taxon>Ecdysozoa</taxon>
        <taxon>Nematoda</taxon>
        <taxon>Chromadorea</taxon>
        <taxon>Rhabditida</taxon>
        <taxon>Rhabditina</taxon>
        <taxon>Rhabditomorpha</taxon>
        <taxon>Rhabditoidea</taxon>
        <taxon>Rhabditidae</taxon>
        <taxon>Mesorhabditinae</taxon>
        <taxon>Mesorhabditis</taxon>
    </lineage>
</organism>
<dbReference type="WBParaSite" id="MBELARI_LOCUS15684">
    <property type="protein sequence ID" value="MBELARI_LOCUS15684"/>
    <property type="gene ID" value="MBELARI_LOCUS15684"/>
</dbReference>
<dbReference type="PANTHER" id="PTHR45908">
    <property type="entry name" value="PROTEIN CBG11750-RELATED"/>
    <property type="match status" value="1"/>
</dbReference>
<feature type="domain" description="Fungal lipase-type" evidence="2">
    <location>
        <begin position="147"/>
        <end position="287"/>
    </location>
</feature>